<evidence type="ECO:0000313" key="1">
    <source>
        <dbReference type="EMBL" id="RNA39984.1"/>
    </source>
</evidence>
<proteinExistence type="predicted"/>
<name>A0A3M7SVX8_BRAPC</name>
<organism evidence="1 2">
    <name type="scientific">Brachionus plicatilis</name>
    <name type="common">Marine rotifer</name>
    <name type="synonym">Brachionus muelleri</name>
    <dbReference type="NCBI Taxonomy" id="10195"/>
    <lineage>
        <taxon>Eukaryota</taxon>
        <taxon>Metazoa</taxon>
        <taxon>Spiralia</taxon>
        <taxon>Gnathifera</taxon>
        <taxon>Rotifera</taxon>
        <taxon>Eurotatoria</taxon>
        <taxon>Monogononta</taxon>
        <taxon>Pseudotrocha</taxon>
        <taxon>Ploima</taxon>
        <taxon>Brachionidae</taxon>
        <taxon>Brachionus</taxon>
    </lineage>
</organism>
<accession>A0A3M7SVX8</accession>
<dbReference type="Proteomes" id="UP000276133">
    <property type="component" value="Unassembled WGS sequence"/>
</dbReference>
<keyword evidence="2" id="KW-1185">Reference proteome</keyword>
<protein>
    <submittedName>
        <fullName evidence="1">Uncharacterized protein</fullName>
    </submittedName>
</protein>
<gene>
    <name evidence="1" type="ORF">BpHYR1_044228</name>
</gene>
<dbReference type="AlphaFoldDB" id="A0A3M7SVX8"/>
<sequence length="74" mass="8354">MNLNIKIFGIFFIFNYSKQACGDDLLRKTCSYEIKLNEKLGLGDGVAMSFGESFLLISFMTFPKANIMSNLTQN</sequence>
<comment type="caution">
    <text evidence="1">The sequence shown here is derived from an EMBL/GenBank/DDBJ whole genome shotgun (WGS) entry which is preliminary data.</text>
</comment>
<evidence type="ECO:0000313" key="2">
    <source>
        <dbReference type="Proteomes" id="UP000276133"/>
    </source>
</evidence>
<reference evidence="1 2" key="1">
    <citation type="journal article" date="2018" name="Sci. Rep.">
        <title>Genomic signatures of local adaptation to the degree of environmental predictability in rotifers.</title>
        <authorList>
            <person name="Franch-Gras L."/>
            <person name="Hahn C."/>
            <person name="Garcia-Roger E.M."/>
            <person name="Carmona M.J."/>
            <person name="Serra M."/>
            <person name="Gomez A."/>
        </authorList>
    </citation>
    <scope>NUCLEOTIDE SEQUENCE [LARGE SCALE GENOMIC DNA]</scope>
    <source>
        <strain evidence="1">HYR1</strain>
    </source>
</reference>
<dbReference type="EMBL" id="REGN01000690">
    <property type="protein sequence ID" value="RNA39984.1"/>
    <property type="molecule type" value="Genomic_DNA"/>
</dbReference>